<proteinExistence type="predicted"/>
<dbReference type="Gene3D" id="3.40.50.2300">
    <property type="match status" value="1"/>
</dbReference>
<evidence type="ECO:0000313" key="7">
    <source>
        <dbReference type="EMBL" id="MDF9407868.1"/>
    </source>
</evidence>
<dbReference type="RefSeq" id="WP_277443118.1">
    <property type="nucleotide sequence ID" value="NZ_JAKOAV010000007.1"/>
</dbReference>
<dbReference type="InterPro" id="IPR029787">
    <property type="entry name" value="Nucleotide_cyclase"/>
</dbReference>
<dbReference type="PROSITE" id="PS50887">
    <property type="entry name" value="GGDEF"/>
    <property type="match status" value="1"/>
</dbReference>
<feature type="domain" description="GGDEF" evidence="6">
    <location>
        <begin position="214"/>
        <end position="351"/>
    </location>
</feature>
<dbReference type="InterPro" id="IPR000160">
    <property type="entry name" value="GGDEF_dom"/>
</dbReference>
<keyword evidence="4" id="KW-0175">Coiled coil</keyword>
<comment type="function">
    <text evidence="2">May play the central regulatory role in sporulation. It may be an element of the effector pathway responsible for the activation of sporulation genes in response to nutritional stress. Spo0A may act in concert with spo0H (a sigma factor) to control the expression of some genes that are critical to the sporulation process.</text>
</comment>
<feature type="domain" description="Response regulatory" evidence="5">
    <location>
        <begin position="2"/>
        <end position="126"/>
    </location>
</feature>
<dbReference type="FunFam" id="3.30.70.270:FF:000001">
    <property type="entry name" value="Diguanylate cyclase domain protein"/>
    <property type="match status" value="1"/>
</dbReference>
<gene>
    <name evidence="7" type="ORF">L7E55_05755</name>
</gene>
<feature type="coiled-coil region" evidence="4">
    <location>
        <begin position="159"/>
        <end position="186"/>
    </location>
</feature>
<dbReference type="InterPro" id="IPR050469">
    <property type="entry name" value="Diguanylate_Cyclase"/>
</dbReference>
<accession>A0A9X4H565</accession>
<keyword evidence="3" id="KW-0597">Phosphoprotein</keyword>
<dbReference type="Proteomes" id="UP001154312">
    <property type="component" value="Unassembled WGS sequence"/>
</dbReference>
<dbReference type="GO" id="GO:0005886">
    <property type="term" value="C:plasma membrane"/>
    <property type="evidence" value="ECO:0007669"/>
    <property type="project" value="TreeGrafter"/>
</dbReference>
<dbReference type="PROSITE" id="PS50110">
    <property type="entry name" value="RESPONSE_REGULATORY"/>
    <property type="match status" value="1"/>
</dbReference>
<dbReference type="AlphaFoldDB" id="A0A9X4H565"/>
<dbReference type="Gene3D" id="3.30.70.270">
    <property type="match status" value="1"/>
</dbReference>
<dbReference type="GO" id="GO:0052621">
    <property type="term" value="F:diguanylate cyclase activity"/>
    <property type="evidence" value="ECO:0007669"/>
    <property type="project" value="TreeGrafter"/>
</dbReference>
<evidence type="ECO:0000313" key="8">
    <source>
        <dbReference type="Proteomes" id="UP001154312"/>
    </source>
</evidence>
<evidence type="ECO:0000256" key="4">
    <source>
        <dbReference type="SAM" id="Coils"/>
    </source>
</evidence>
<dbReference type="InterPro" id="IPR011006">
    <property type="entry name" value="CheY-like_superfamily"/>
</dbReference>
<dbReference type="SMART" id="SM00448">
    <property type="entry name" value="REC"/>
    <property type="match status" value="1"/>
</dbReference>
<evidence type="ECO:0000259" key="6">
    <source>
        <dbReference type="PROSITE" id="PS50887"/>
    </source>
</evidence>
<dbReference type="InterPro" id="IPR001789">
    <property type="entry name" value="Sig_transdc_resp-reg_receiver"/>
</dbReference>
<dbReference type="Pfam" id="PF00072">
    <property type="entry name" value="Response_reg"/>
    <property type="match status" value="1"/>
</dbReference>
<keyword evidence="7" id="KW-0548">Nucleotidyltransferase</keyword>
<keyword evidence="8" id="KW-1185">Reference proteome</keyword>
<evidence type="ECO:0000256" key="3">
    <source>
        <dbReference type="PROSITE-ProRule" id="PRU00169"/>
    </source>
</evidence>
<dbReference type="CDD" id="cd01949">
    <property type="entry name" value="GGDEF"/>
    <property type="match status" value="1"/>
</dbReference>
<dbReference type="GO" id="GO:0000160">
    <property type="term" value="P:phosphorelay signal transduction system"/>
    <property type="evidence" value="ECO:0007669"/>
    <property type="project" value="InterPro"/>
</dbReference>
<dbReference type="Pfam" id="PF00990">
    <property type="entry name" value="GGDEF"/>
    <property type="match status" value="1"/>
</dbReference>
<dbReference type="InterPro" id="IPR043128">
    <property type="entry name" value="Rev_trsase/Diguanyl_cyclase"/>
</dbReference>
<dbReference type="GO" id="GO:1902201">
    <property type="term" value="P:negative regulation of bacterial-type flagellum-dependent cell motility"/>
    <property type="evidence" value="ECO:0007669"/>
    <property type="project" value="TreeGrafter"/>
</dbReference>
<reference evidence="7" key="1">
    <citation type="submission" date="2022-02" db="EMBL/GenBank/DDBJ databases">
        <authorList>
            <person name="Leng L."/>
        </authorList>
    </citation>
    <scope>NUCLEOTIDE SEQUENCE</scope>
    <source>
        <strain evidence="7">JI</strain>
    </source>
</reference>
<feature type="modified residue" description="4-aspartylphosphate" evidence="3">
    <location>
        <position position="59"/>
    </location>
</feature>
<dbReference type="SUPFAM" id="SSF52172">
    <property type="entry name" value="CheY-like"/>
    <property type="match status" value="1"/>
</dbReference>
<evidence type="ECO:0000259" key="5">
    <source>
        <dbReference type="PROSITE" id="PS50110"/>
    </source>
</evidence>
<comment type="caution">
    <text evidence="7">The sequence shown here is derived from an EMBL/GenBank/DDBJ whole genome shotgun (WGS) entry which is preliminary data.</text>
</comment>
<name>A0A9X4H565_9FIRM</name>
<dbReference type="NCBIfam" id="TIGR00254">
    <property type="entry name" value="GGDEF"/>
    <property type="match status" value="1"/>
</dbReference>
<dbReference type="GO" id="GO:0043709">
    <property type="term" value="P:cell adhesion involved in single-species biofilm formation"/>
    <property type="evidence" value="ECO:0007669"/>
    <property type="project" value="TreeGrafter"/>
</dbReference>
<dbReference type="EMBL" id="JAKOAV010000007">
    <property type="protein sequence ID" value="MDF9407868.1"/>
    <property type="molecule type" value="Genomic_DNA"/>
</dbReference>
<evidence type="ECO:0000256" key="1">
    <source>
        <dbReference type="ARBA" id="ARBA00018672"/>
    </source>
</evidence>
<dbReference type="SMART" id="SM00267">
    <property type="entry name" value="GGDEF"/>
    <property type="match status" value="1"/>
</dbReference>
<dbReference type="PANTHER" id="PTHR45138:SF9">
    <property type="entry name" value="DIGUANYLATE CYCLASE DGCM-RELATED"/>
    <property type="match status" value="1"/>
</dbReference>
<dbReference type="SUPFAM" id="SSF55073">
    <property type="entry name" value="Nucleotide cyclase"/>
    <property type="match status" value="1"/>
</dbReference>
<keyword evidence="7" id="KW-0808">Transferase</keyword>
<evidence type="ECO:0000256" key="2">
    <source>
        <dbReference type="ARBA" id="ARBA00024867"/>
    </source>
</evidence>
<sequence>MAILIVDDSSDSRLLIEYILKSAGYTDVLTAESAQEAFNLLGMGNSRSDETDFDLIVMDIVMPGTDGIEACRLIKEHEHLQDIPVIMVTANYDIDNLQSAFSAGAMDYITKPLNKVELLARVRSALRLKHETDRRKAREVELLARVRSALRLKHETDRRKAREEELLEVTRQLEEANQNLRRLSFLDGLTGIANRRHFDEILLNEWNRAVRDAMPLSLVILDIDFFKNYNDTYGHQTGDDCLKHVAGCLSGLLKRPGDLAARYGGEEFAAILPNTDMQGAAAMAEMLRSGIEALQIPHASSSVSAFVTVSAGVASTVPLQAGSPEELLAAADKALYQAKQSGRNRVVLGKL</sequence>
<dbReference type="PANTHER" id="PTHR45138">
    <property type="entry name" value="REGULATORY COMPONENTS OF SENSORY TRANSDUCTION SYSTEM"/>
    <property type="match status" value="1"/>
</dbReference>
<protein>
    <recommendedName>
        <fullName evidence="1">Stage 0 sporulation protein A homolog</fullName>
    </recommendedName>
</protein>
<organism evidence="7 8">
    <name type="scientific">Pelotomaculum isophthalicicum JI</name>
    <dbReference type="NCBI Taxonomy" id="947010"/>
    <lineage>
        <taxon>Bacteria</taxon>
        <taxon>Bacillati</taxon>
        <taxon>Bacillota</taxon>
        <taxon>Clostridia</taxon>
        <taxon>Eubacteriales</taxon>
        <taxon>Desulfotomaculaceae</taxon>
        <taxon>Pelotomaculum</taxon>
    </lineage>
</organism>